<evidence type="ECO:0000313" key="2">
    <source>
        <dbReference type="EMBL" id="MFD2557075.1"/>
    </source>
</evidence>
<keyword evidence="3" id="KW-1185">Reference proteome</keyword>
<reference evidence="3" key="1">
    <citation type="journal article" date="2019" name="Int. J. Syst. Evol. Microbiol.">
        <title>The Global Catalogue of Microorganisms (GCM) 10K type strain sequencing project: providing services to taxonomists for standard genome sequencing and annotation.</title>
        <authorList>
            <consortium name="The Broad Institute Genomics Platform"/>
            <consortium name="The Broad Institute Genome Sequencing Center for Infectious Disease"/>
            <person name="Wu L."/>
            <person name="Ma J."/>
        </authorList>
    </citation>
    <scope>NUCLEOTIDE SEQUENCE [LARGE SCALE GENOMIC DNA]</scope>
    <source>
        <strain evidence="3">KCTC 52298</strain>
    </source>
</reference>
<name>A0ABW5LAL2_9SPHI</name>
<feature type="domain" description="DUF5675" evidence="1">
    <location>
        <begin position="8"/>
        <end position="119"/>
    </location>
</feature>
<dbReference type="EMBL" id="JBHULD010000025">
    <property type="protein sequence ID" value="MFD2557075.1"/>
    <property type="molecule type" value="Genomic_DNA"/>
</dbReference>
<dbReference type="RefSeq" id="WP_210354545.1">
    <property type="nucleotide sequence ID" value="NZ_JAEQMU010000002.1"/>
</dbReference>
<comment type="caution">
    <text evidence="2">The sequence shown here is derived from an EMBL/GenBank/DDBJ whole genome shotgun (WGS) entry which is preliminary data.</text>
</comment>
<gene>
    <name evidence="2" type="ORF">ACFSQW_21980</name>
</gene>
<accession>A0ABW5LAL2</accession>
<evidence type="ECO:0000313" key="3">
    <source>
        <dbReference type="Proteomes" id="UP001597440"/>
    </source>
</evidence>
<evidence type="ECO:0000259" key="1">
    <source>
        <dbReference type="Pfam" id="PF18925"/>
    </source>
</evidence>
<protein>
    <submittedName>
        <fullName evidence="2">DUF5675 family protein</fullName>
    </submittedName>
</protein>
<organism evidence="2 3">
    <name type="scientific">Sphingobacterium tabacisoli</name>
    <dbReference type="NCBI Taxonomy" id="2044855"/>
    <lineage>
        <taxon>Bacteria</taxon>
        <taxon>Pseudomonadati</taxon>
        <taxon>Bacteroidota</taxon>
        <taxon>Sphingobacteriia</taxon>
        <taxon>Sphingobacteriales</taxon>
        <taxon>Sphingobacteriaceae</taxon>
        <taxon>Sphingobacterium</taxon>
    </lineage>
</organism>
<sequence>MNKNYLQLQRKYGANGTNGTLTYQGQHICYTIELPWRDNLQRLSCIPVGTYKLAKRKYTKHGDQIGIPAVLGREAILIHAANDAQRDLQGCIAPVTAVTGEGKGTESRKALSELKALVYGLWDMGEEVYLVVK</sequence>
<dbReference type="Pfam" id="PF18925">
    <property type="entry name" value="DUF5675"/>
    <property type="match status" value="1"/>
</dbReference>
<proteinExistence type="predicted"/>
<dbReference type="Proteomes" id="UP001597440">
    <property type="component" value="Unassembled WGS sequence"/>
</dbReference>
<dbReference type="InterPro" id="IPR043732">
    <property type="entry name" value="DUF5675"/>
</dbReference>